<dbReference type="Pfam" id="PF07716">
    <property type="entry name" value="bZIP_2"/>
    <property type="match status" value="1"/>
</dbReference>
<sequence length="370" mass="40858">MSSPANNDNDASNLLDTKNTISEIYSNSSLLEQLVYVETFMPELDHPAYTGPATNHSNMEDDLKSFVDNSFIFTDEEKPKFNGFGQDGYPVSPRALNNNTTNDINSNPQTNNFHSLTNNSDNDSHSNASLQVHIPAGARASLQRAGLTDHQISMLASLIAKENPHLAQNNDNNNDNSQAILSALTSITGPITGSTNPLSSSTNSDTLNNNSAISPRTFLKPSRIEKLSNFRSSAHGISKTSVPSNSVTAGSSVDGSLDSMSSRMSNAETMPLDNDDIKENSFAVTEQDKRRRNTAASARFRIKKKLKEQQLERDLRNLQELASDLESKVKNLKMENQLLRTLVVEKNIRKGEEEVEIMKRRAKKDNIEEN</sequence>
<dbReference type="EMBL" id="BTFZ01000006">
    <property type="protein sequence ID" value="GMM35334.1"/>
    <property type="molecule type" value="Genomic_DNA"/>
</dbReference>
<evidence type="ECO:0000259" key="8">
    <source>
        <dbReference type="PROSITE" id="PS50217"/>
    </source>
</evidence>
<dbReference type="InterPro" id="IPR046347">
    <property type="entry name" value="bZIP_sf"/>
</dbReference>
<dbReference type="GO" id="GO:0001228">
    <property type="term" value="F:DNA-binding transcription activator activity, RNA polymerase II-specific"/>
    <property type="evidence" value="ECO:0007669"/>
    <property type="project" value="TreeGrafter"/>
</dbReference>
<dbReference type="GO" id="GO:0089713">
    <property type="term" value="C:Cbf1-Met4-Met28 complex"/>
    <property type="evidence" value="ECO:0007669"/>
    <property type="project" value="TreeGrafter"/>
</dbReference>
<dbReference type="RefSeq" id="XP_064852334.1">
    <property type="nucleotide sequence ID" value="XM_064996262.1"/>
</dbReference>
<dbReference type="SUPFAM" id="SSF57959">
    <property type="entry name" value="Leucine zipper domain"/>
    <property type="match status" value="1"/>
</dbReference>
<accession>A0AAV5QKV4</accession>
<feature type="region of interest" description="Disordered" evidence="7">
    <location>
        <begin position="95"/>
        <end position="128"/>
    </location>
</feature>
<evidence type="ECO:0000256" key="5">
    <source>
        <dbReference type="ARBA" id="ARBA00023242"/>
    </source>
</evidence>
<evidence type="ECO:0000256" key="1">
    <source>
        <dbReference type="ARBA" id="ARBA00004123"/>
    </source>
</evidence>
<feature type="region of interest" description="Disordered" evidence="7">
    <location>
        <begin position="192"/>
        <end position="214"/>
    </location>
</feature>
<feature type="compositionally biased region" description="Polar residues" evidence="7">
    <location>
        <begin position="238"/>
        <end position="249"/>
    </location>
</feature>
<dbReference type="AlphaFoldDB" id="A0AAV5QKV4"/>
<dbReference type="CDD" id="cd14705">
    <property type="entry name" value="bZIP_Zip1"/>
    <property type="match status" value="1"/>
</dbReference>
<protein>
    <recommendedName>
        <fullName evidence="8">BZIP domain-containing protein</fullName>
    </recommendedName>
</protein>
<keyword evidence="5" id="KW-0539">Nucleus</keyword>
<evidence type="ECO:0000256" key="4">
    <source>
        <dbReference type="ARBA" id="ARBA00023163"/>
    </source>
</evidence>
<reference evidence="9 10" key="1">
    <citation type="journal article" date="2023" name="Elife">
        <title>Identification of key yeast species and microbe-microbe interactions impacting larval growth of Drosophila in the wild.</title>
        <authorList>
            <person name="Mure A."/>
            <person name="Sugiura Y."/>
            <person name="Maeda R."/>
            <person name="Honda K."/>
            <person name="Sakurai N."/>
            <person name="Takahashi Y."/>
            <person name="Watada M."/>
            <person name="Katoh T."/>
            <person name="Gotoh A."/>
            <person name="Gotoh Y."/>
            <person name="Taniguchi I."/>
            <person name="Nakamura K."/>
            <person name="Hayashi T."/>
            <person name="Katayama T."/>
            <person name="Uemura T."/>
            <person name="Hattori Y."/>
        </authorList>
    </citation>
    <scope>NUCLEOTIDE SEQUENCE [LARGE SCALE GENOMIC DNA]</scope>
    <source>
        <strain evidence="9 10">SC-9</strain>
    </source>
</reference>
<evidence type="ECO:0000313" key="9">
    <source>
        <dbReference type="EMBL" id="GMM35334.1"/>
    </source>
</evidence>
<dbReference type="GO" id="GO:0005634">
    <property type="term" value="C:nucleus"/>
    <property type="evidence" value="ECO:0007669"/>
    <property type="project" value="UniProtKB-SubCell"/>
</dbReference>
<feature type="compositionally biased region" description="Low complexity" evidence="7">
    <location>
        <begin position="114"/>
        <end position="128"/>
    </location>
</feature>
<dbReference type="GeneID" id="90073313"/>
<dbReference type="PANTHER" id="PTHR13044:SF14">
    <property type="entry name" value="CRYPTOCEPHAL, ISOFORM A"/>
    <property type="match status" value="1"/>
</dbReference>
<gene>
    <name evidence="9" type="ORF">DASC09_026590</name>
</gene>
<proteinExistence type="predicted"/>
<keyword evidence="3" id="KW-0238">DNA-binding</keyword>
<evidence type="ECO:0000256" key="2">
    <source>
        <dbReference type="ARBA" id="ARBA00023015"/>
    </source>
</evidence>
<dbReference type="PANTHER" id="PTHR13044">
    <property type="entry name" value="ACTIVATING TRANSCRIPTION FACTOR ATF 4/5"/>
    <property type="match status" value="1"/>
</dbReference>
<feature type="region of interest" description="Disordered" evidence="7">
    <location>
        <begin position="235"/>
        <end position="263"/>
    </location>
</feature>
<name>A0AAV5QKV4_9ASCO</name>
<organism evidence="9 10">
    <name type="scientific">Saccharomycopsis crataegensis</name>
    <dbReference type="NCBI Taxonomy" id="43959"/>
    <lineage>
        <taxon>Eukaryota</taxon>
        <taxon>Fungi</taxon>
        <taxon>Dikarya</taxon>
        <taxon>Ascomycota</taxon>
        <taxon>Saccharomycotina</taxon>
        <taxon>Saccharomycetes</taxon>
        <taxon>Saccharomycopsidaceae</taxon>
        <taxon>Saccharomycopsis</taxon>
    </lineage>
</organism>
<evidence type="ECO:0000256" key="7">
    <source>
        <dbReference type="SAM" id="MobiDB-lite"/>
    </source>
</evidence>
<evidence type="ECO:0000256" key="6">
    <source>
        <dbReference type="SAM" id="Coils"/>
    </source>
</evidence>
<feature type="compositionally biased region" description="Low complexity" evidence="7">
    <location>
        <begin position="97"/>
        <end position="107"/>
    </location>
</feature>
<feature type="domain" description="BZIP" evidence="8">
    <location>
        <begin position="283"/>
        <end position="346"/>
    </location>
</feature>
<keyword evidence="10" id="KW-1185">Reference proteome</keyword>
<dbReference type="GO" id="GO:0000977">
    <property type="term" value="F:RNA polymerase II transcription regulatory region sequence-specific DNA binding"/>
    <property type="evidence" value="ECO:0007669"/>
    <property type="project" value="TreeGrafter"/>
</dbReference>
<dbReference type="InterPro" id="IPR004827">
    <property type="entry name" value="bZIP"/>
</dbReference>
<feature type="coiled-coil region" evidence="6">
    <location>
        <begin position="301"/>
        <end position="342"/>
    </location>
</feature>
<feature type="compositionally biased region" description="Low complexity" evidence="7">
    <location>
        <begin position="250"/>
        <end position="262"/>
    </location>
</feature>
<feature type="compositionally biased region" description="Low complexity" evidence="7">
    <location>
        <begin position="194"/>
        <end position="211"/>
    </location>
</feature>
<comment type="subcellular location">
    <subcellularLocation>
        <location evidence="1">Nucleus</location>
    </subcellularLocation>
</comment>
<keyword evidence="4" id="KW-0804">Transcription</keyword>
<keyword evidence="6" id="KW-0175">Coiled coil</keyword>
<dbReference type="PROSITE" id="PS50217">
    <property type="entry name" value="BZIP"/>
    <property type="match status" value="1"/>
</dbReference>
<evidence type="ECO:0000256" key="3">
    <source>
        <dbReference type="ARBA" id="ARBA00023125"/>
    </source>
</evidence>
<comment type="caution">
    <text evidence="9">The sequence shown here is derived from an EMBL/GenBank/DDBJ whole genome shotgun (WGS) entry which is preliminary data.</text>
</comment>
<evidence type="ECO:0000313" key="10">
    <source>
        <dbReference type="Proteomes" id="UP001360560"/>
    </source>
</evidence>
<keyword evidence="2" id="KW-0805">Transcription regulation</keyword>
<dbReference type="PROSITE" id="PS00036">
    <property type="entry name" value="BZIP_BASIC"/>
    <property type="match status" value="1"/>
</dbReference>
<dbReference type="Proteomes" id="UP001360560">
    <property type="component" value="Unassembled WGS sequence"/>
</dbReference>
<dbReference type="Gene3D" id="1.20.5.170">
    <property type="match status" value="1"/>
</dbReference>